<dbReference type="GO" id="GO:0003677">
    <property type="term" value="F:DNA binding"/>
    <property type="evidence" value="ECO:0007669"/>
    <property type="project" value="UniProtKB-KW"/>
</dbReference>
<evidence type="ECO:0000256" key="1">
    <source>
        <dbReference type="ARBA" id="ARBA00023125"/>
    </source>
</evidence>
<accession>A0A810KZR0</accession>
<evidence type="ECO:0000313" key="6">
    <source>
        <dbReference type="Proteomes" id="UP000680750"/>
    </source>
</evidence>
<dbReference type="GO" id="GO:0016746">
    <property type="term" value="F:acyltransferase activity"/>
    <property type="evidence" value="ECO:0007669"/>
    <property type="project" value="InterPro"/>
</dbReference>
<dbReference type="RefSeq" id="WP_030446544.1">
    <property type="nucleotide sequence ID" value="NZ_AP023354.1"/>
</dbReference>
<feature type="domain" description="Lsr2 DNA-binding" evidence="4">
    <location>
        <begin position="79"/>
        <end position="114"/>
    </location>
</feature>
<feature type="domain" description="Lsr2 dimerization" evidence="3">
    <location>
        <begin position="1"/>
        <end position="57"/>
    </location>
</feature>
<dbReference type="InterPro" id="IPR042261">
    <property type="entry name" value="Lsr2-like_dimerization"/>
</dbReference>
<organism evidence="5 6">
    <name type="scientific">Actinocatenispora sera</name>
    <dbReference type="NCBI Taxonomy" id="390989"/>
    <lineage>
        <taxon>Bacteria</taxon>
        <taxon>Bacillati</taxon>
        <taxon>Actinomycetota</taxon>
        <taxon>Actinomycetes</taxon>
        <taxon>Micromonosporales</taxon>
        <taxon>Micromonosporaceae</taxon>
        <taxon>Actinocatenispora</taxon>
    </lineage>
</organism>
<reference evidence="5" key="1">
    <citation type="submission" date="2020-08" db="EMBL/GenBank/DDBJ databases">
        <title>Whole genome shotgun sequence of Actinocatenispora sera NBRC 101916.</title>
        <authorList>
            <person name="Komaki H."/>
            <person name="Tamura T."/>
        </authorList>
    </citation>
    <scope>NUCLEOTIDE SEQUENCE</scope>
    <source>
        <strain evidence="5">NBRC 101916</strain>
    </source>
</reference>
<keyword evidence="1" id="KW-0238">DNA-binding</keyword>
<dbReference type="Pfam" id="PF23359">
    <property type="entry name" value="Lsr2_DNA-bd"/>
    <property type="match status" value="1"/>
</dbReference>
<proteinExistence type="predicted"/>
<dbReference type="Proteomes" id="UP000680750">
    <property type="component" value="Chromosome"/>
</dbReference>
<dbReference type="Gene3D" id="4.10.320.10">
    <property type="entry name" value="E3-binding domain"/>
    <property type="match status" value="1"/>
</dbReference>
<dbReference type="InterPro" id="IPR024412">
    <property type="entry name" value="Lsr2_dim_dom"/>
</dbReference>
<dbReference type="Gene3D" id="3.30.60.230">
    <property type="entry name" value="Lsr2, dimerization domain"/>
    <property type="match status" value="1"/>
</dbReference>
<name>A0A810KZR0_9ACTN</name>
<evidence type="ECO:0000256" key="2">
    <source>
        <dbReference type="SAM" id="MobiDB-lite"/>
    </source>
</evidence>
<dbReference type="InterPro" id="IPR055370">
    <property type="entry name" value="Lsr2_DNA-bd"/>
</dbReference>
<evidence type="ECO:0000313" key="5">
    <source>
        <dbReference type="EMBL" id="BCJ27766.1"/>
    </source>
</evidence>
<dbReference type="AlphaFoldDB" id="A0A810KZR0"/>
<dbReference type="KEGG" id="aser:Asera_18740"/>
<dbReference type="OrthoDB" id="4113332at2"/>
<feature type="region of interest" description="Disordered" evidence="2">
    <location>
        <begin position="61"/>
        <end position="84"/>
    </location>
</feature>
<gene>
    <name evidence="5" type="ORF">Asera_18740</name>
</gene>
<sequence>MAQKVQVLLVDDLDGGEAAETVKFGLDGMNYEIDLSDSNAQGLRDALATYVEKARKLGRGGVARGGAAPRNRGTSSAASDREQNRAIREWAKRKGLDISDRGRISADIVERYHAEAGR</sequence>
<protein>
    <submittedName>
        <fullName evidence="5">Lsr2 family protein</fullName>
    </submittedName>
</protein>
<evidence type="ECO:0000259" key="3">
    <source>
        <dbReference type="Pfam" id="PF11774"/>
    </source>
</evidence>
<dbReference type="EMBL" id="AP023354">
    <property type="protein sequence ID" value="BCJ27766.1"/>
    <property type="molecule type" value="Genomic_DNA"/>
</dbReference>
<evidence type="ECO:0000259" key="4">
    <source>
        <dbReference type="Pfam" id="PF23359"/>
    </source>
</evidence>
<dbReference type="Pfam" id="PF11774">
    <property type="entry name" value="Lsr2"/>
    <property type="match status" value="1"/>
</dbReference>
<keyword evidence="6" id="KW-1185">Reference proteome</keyword>
<dbReference type="InterPro" id="IPR036625">
    <property type="entry name" value="E3-bd_dom_sf"/>
</dbReference>